<reference evidence="3 4" key="1">
    <citation type="submission" date="2015-03" db="EMBL/GenBank/DDBJ databases">
        <authorList>
            <person name="Morales-Cruz A."/>
            <person name="Amrine K.C."/>
            <person name="Cantu D."/>
        </authorList>
    </citation>
    <scope>NUCLEOTIDE SEQUENCE [LARGE SCALE GENOMIC DNA]</scope>
    <source>
        <strain evidence="3">DS831</strain>
    </source>
</reference>
<proteinExistence type="predicted"/>
<evidence type="ECO:0000313" key="4">
    <source>
        <dbReference type="Proteomes" id="UP000034182"/>
    </source>
</evidence>
<reference evidence="3 4" key="2">
    <citation type="submission" date="2015-05" db="EMBL/GenBank/DDBJ databases">
        <title>Distinctive expansion of gene families associated with plant cell wall degradation and secondary metabolism in the genomes of grapevine trunk pathogens.</title>
        <authorList>
            <person name="Lawrence D.P."/>
            <person name="Travadon R."/>
            <person name="Rolshausen P.E."/>
            <person name="Baumgartner K."/>
        </authorList>
    </citation>
    <scope>NUCLEOTIDE SEQUENCE [LARGE SCALE GENOMIC DNA]</scope>
    <source>
        <strain evidence="3">DS831</strain>
    </source>
</reference>
<accession>A0A0G2H0L9</accession>
<dbReference type="AlphaFoldDB" id="A0A0G2H0L9"/>
<dbReference type="NCBIfam" id="TIGR00296">
    <property type="entry name" value="TIGR00296 family protein"/>
    <property type="match status" value="1"/>
</dbReference>
<name>A0A0G2H0L9_9PEZI</name>
<dbReference type="Proteomes" id="UP000034182">
    <property type="component" value="Unassembled WGS sequence"/>
</dbReference>
<feature type="domain" description="AMMECR1" evidence="2">
    <location>
        <begin position="114"/>
        <end position="315"/>
    </location>
</feature>
<dbReference type="InterPro" id="IPR036071">
    <property type="entry name" value="AMMECR1_dom_sf"/>
</dbReference>
<dbReference type="PANTHER" id="PTHR13016:SF0">
    <property type="entry name" value="AMME SYNDROME CANDIDATE GENE 1 PROTEIN"/>
    <property type="match status" value="1"/>
</dbReference>
<dbReference type="SUPFAM" id="SSF143447">
    <property type="entry name" value="AMMECR1-like"/>
    <property type="match status" value="1"/>
</dbReference>
<dbReference type="InterPro" id="IPR023473">
    <property type="entry name" value="AMMECR1"/>
</dbReference>
<dbReference type="PROSITE" id="PS51112">
    <property type="entry name" value="AMMECR1"/>
    <property type="match status" value="1"/>
</dbReference>
<dbReference type="Pfam" id="PF01871">
    <property type="entry name" value="AMMECR1"/>
    <property type="match status" value="1"/>
</dbReference>
<feature type="compositionally biased region" description="Low complexity" evidence="1">
    <location>
        <begin position="88"/>
        <end position="131"/>
    </location>
</feature>
<dbReference type="InterPro" id="IPR027485">
    <property type="entry name" value="AMMECR1_N"/>
</dbReference>
<feature type="region of interest" description="Disordered" evidence="1">
    <location>
        <begin position="35"/>
        <end position="152"/>
    </location>
</feature>
<dbReference type="EMBL" id="LAQI01000077">
    <property type="protein sequence ID" value="KKY22355.1"/>
    <property type="molecule type" value="Genomic_DNA"/>
</dbReference>
<sequence length="330" mass="36098">MASAAHCAYCFESLSASLEKRHPLSLPEVEDLWNEYNADDLDAEDEVDDDDESADDEEDEEMTDAEDMRATTTTLKPSPAISRLAADSPSSGSTNASTSSVQSATSSRSSAPTTASSATSKSTSSRTSFFSNLGRRVRGDHPSGSTPSAASASAEDAYPLFVTWNTLSRSGSKNLRGCIGTFEAQELSDGLRSYALTSAFEDTRFNQIASRELPSLECGVTLLTNFQPAADAMAWELGKHGLRISFTYHGRRYGSTYLPDVAKEQGWTKEETIVSLMRKAGWSGRRDDWRKVDLNVITYEGSKATLAYAEWKEWRDWVEQRAGVAVKALN</sequence>
<dbReference type="PANTHER" id="PTHR13016">
    <property type="entry name" value="AMMECR1 HOMOLOG"/>
    <property type="match status" value="1"/>
</dbReference>
<evidence type="ECO:0000313" key="3">
    <source>
        <dbReference type="EMBL" id="KKY22355.1"/>
    </source>
</evidence>
<organism evidence="3 4">
    <name type="scientific">Diplodia seriata</name>
    <dbReference type="NCBI Taxonomy" id="420778"/>
    <lineage>
        <taxon>Eukaryota</taxon>
        <taxon>Fungi</taxon>
        <taxon>Dikarya</taxon>
        <taxon>Ascomycota</taxon>
        <taxon>Pezizomycotina</taxon>
        <taxon>Dothideomycetes</taxon>
        <taxon>Dothideomycetes incertae sedis</taxon>
        <taxon>Botryosphaeriales</taxon>
        <taxon>Botryosphaeriaceae</taxon>
        <taxon>Diplodia</taxon>
    </lineage>
</organism>
<feature type="compositionally biased region" description="Acidic residues" evidence="1">
    <location>
        <begin position="35"/>
        <end position="65"/>
    </location>
</feature>
<dbReference type="InterPro" id="IPR002733">
    <property type="entry name" value="AMMECR1_domain"/>
</dbReference>
<gene>
    <name evidence="3" type="ORF">UCDDS831_g03520</name>
</gene>
<dbReference type="Gene3D" id="3.30.700.20">
    <property type="entry name" value="Hypothetical protein ph0010, domain 1"/>
    <property type="match status" value="1"/>
</dbReference>
<feature type="compositionally biased region" description="Low complexity" evidence="1">
    <location>
        <begin position="143"/>
        <end position="152"/>
    </location>
</feature>
<evidence type="ECO:0000256" key="1">
    <source>
        <dbReference type="SAM" id="MobiDB-lite"/>
    </source>
</evidence>
<protein>
    <submittedName>
        <fullName evidence="3">Putative ammecr1 family protein</fullName>
    </submittedName>
</protein>
<evidence type="ECO:0000259" key="2">
    <source>
        <dbReference type="PROSITE" id="PS51112"/>
    </source>
</evidence>
<comment type="caution">
    <text evidence="3">The sequence shown here is derived from an EMBL/GenBank/DDBJ whole genome shotgun (WGS) entry which is preliminary data.</text>
</comment>